<keyword evidence="3" id="KW-1003">Cell membrane</keyword>
<keyword evidence="9" id="KW-0472">Membrane</keyword>
<evidence type="ECO:0000256" key="10">
    <source>
        <dbReference type="ARBA" id="ARBA00023180"/>
    </source>
</evidence>
<dbReference type="EMBL" id="CAUOFW020002169">
    <property type="protein sequence ID" value="CAK9151875.1"/>
    <property type="molecule type" value="Genomic_DNA"/>
</dbReference>
<evidence type="ECO:0000256" key="11">
    <source>
        <dbReference type="SAM" id="SignalP"/>
    </source>
</evidence>
<dbReference type="Pfam" id="PF23598">
    <property type="entry name" value="LRR_14"/>
    <property type="match status" value="1"/>
</dbReference>
<dbReference type="InterPro" id="IPR013210">
    <property type="entry name" value="LRR_N_plant-typ"/>
</dbReference>
<evidence type="ECO:0000259" key="12">
    <source>
        <dbReference type="Pfam" id="PF08263"/>
    </source>
</evidence>
<feature type="chain" id="PRO_5044832767" description="Leucine-rich repeat-containing N-terminal plant-type domain-containing protein" evidence="11">
    <location>
        <begin position="23"/>
        <end position="1086"/>
    </location>
</feature>
<evidence type="ECO:0000256" key="8">
    <source>
        <dbReference type="ARBA" id="ARBA00022989"/>
    </source>
</evidence>
<dbReference type="InterPro" id="IPR032675">
    <property type="entry name" value="LRR_dom_sf"/>
</dbReference>
<evidence type="ECO:0000313" key="14">
    <source>
        <dbReference type="EMBL" id="CAK9151875.1"/>
    </source>
</evidence>
<evidence type="ECO:0000256" key="9">
    <source>
        <dbReference type="ARBA" id="ARBA00023136"/>
    </source>
</evidence>
<dbReference type="SMART" id="SM00369">
    <property type="entry name" value="LRR_TYP"/>
    <property type="match status" value="10"/>
</dbReference>
<dbReference type="Pfam" id="PF13516">
    <property type="entry name" value="LRR_6"/>
    <property type="match status" value="1"/>
</dbReference>
<dbReference type="PANTHER" id="PTHR48061">
    <property type="entry name" value="LEUCINE-RICH REPEAT RECEPTOR PROTEIN KINASE EMS1-LIKE-RELATED"/>
    <property type="match status" value="1"/>
</dbReference>
<evidence type="ECO:0008006" key="16">
    <source>
        <dbReference type="Google" id="ProtNLM"/>
    </source>
</evidence>
<dbReference type="InterPro" id="IPR003591">
    <property type="entry name" value="Leu-rich_rpt_typical-subtyp"/>
</dbReference>
<dbReference type="PRINTS" id="PR00019">
    <property type="entry name" value="LEURICHRPT"/>
</dbReference>
<gene>
    <name evidence="14" type="ORF">ILEXP_LOCUS20033</name>
</gene>
<dbReference type="Pfam" id="PF08263">
    <property type="entry name" value="LRRNT_2"/>
    <property type="match status" value="1"/>
</dbReference>
<sequence length="1086" mass="121344">MWYLLFLIIVILSASQQSLVLSSSPSPKSPHRCLSHQRSALVQLQQDVLKHYNPSVIFDDNSSMKVQQWKLERDCCSWEGVTCDVAGYVTGLNLNYSMISGHISAIFDLHHLQYLSLASNNFRLNPIPSGFDRLKSLTHLNLSYSCFSDQIPMEISRLTRLISLDLSTIPFCELPNTFNDPDFNRIFEYEELHRLRLEEPNLQTFFQNLNALRELKLDYVDLSAQGSNWSDALAHALPNLQVLSLSFCRLSGPIHPSFSQLKSLSHIGLDGNHLSSAVPHFLADFSNLVTLSLRSCGLHGSFPEKLFTLPKLQTIDLSDNSLLTGQLPNFSLNNSFQQMILYKTNFHGKLPDSIGNLKFLTTLLLYNCNFTGWIPSSLANLTQVLELDLSYNRFSGPIPPFHSSTVPKLVDLGLSYNLLDGAIDSLLFTLPSLQNLRMNNNHFTGQLEEIPNASSSVLEYVYLQGNGLSGPIPRSISKLPRLFFLSLAANNFNGSMKLDIFQSLQNLTSLDLSDNNLAIESDDNEGFTFPSLEELRLSSCNLNKIPKFLKNEVVLRSLNLSNNHIHGSVPSWLLNSSTLYELDLSHNEVDFSDSNQGKSVFSGDEFTSFAVLGKLAMRSCNVSRFPDFLKAQDGLFYLDLSGNKIDGRTPSWIWKKKLQYLNISHNFLYALDEFLPNMSTPLQTLDLRANLLQGSLPKAICNLSSLSIFDASDNKLSGLIPECLGKIGTLSVLNVKGNNYRRFPPDFGLASSLRSLNINGNQLEGELPRSLAKCTMLEVLDLGNNNISDTFPFWLDKLPELKVLVLRANRFYGQIDHHGGKFVLPNLGIMDLSSNEFTGVLSNEFFQSLKAMAMIGENKSEPKYIGDYEYYQDSVTIMNKGNEMVLVKILKIFVSLDLSNNKFHGDIPEKIRDLKSLVVLNLSRNAFNGPIPSSLGELAELESLDLSRNNLSGMIPQQLISLTFLAALDLSHNQLSGHIPQGNQFNTFLNASYEGNMGLCGLPLSKKCKVTDDTVPSTDQGENSETVSVFDLKIMTMGYGCGIVIGFSVGYTFWSKIEDIWYTNFGGRAKKHGRRSRNGRRNLSGR</sequence>
<dbReference type="GO" id="GO:0051707">
    <property type="term" value="P:response to other organism"/>
    <property type="evidence" value="ECO:0007669"/>
    <property type="project" value="UniProtKB-ARBA"/>
</dbReference>
<organism evidence="14 15">
    <name type="scientific">Ilex paraguariensis</name>
    <name type="common">yerba mate</name>
    <dbReference type="NCBI Taxonomy" id="185542"/>
    <lineage>
        <taxon>Eukaryota</taxon>
        <taxon>Viridiplantae</taxon>
        <taxon>Streptophyta</taxon>
        <taxon>Embryophyta</taxon>
        <taxon>Tracheophyta</taxon>
        <taxon>Spermatophyta</taxon>
        <taxon>Magnoliopsida</taxon>
        <taxon>eudicotyledons</taxon>
        <taxon>Gunneridae</taxon>
        <taxon>Pentapetalae</taxon>
        <taxon>asterids</taxon>
        <taxon>campanulids</taxon>
        <taxon>Aquifoliales</taxon>
        <taxon>Aquifoliaceae</taxon>
        <taxon>Ilex</taxon>
    </lineage>
</organism>
<dbReference type="Pfam" id="PF13855">
    <property type="entry name" value="LRR_8"/>
    <property type="match status" value="1"/>
</dbReference>
<dbReference type="InterPro" id="IPR055414">
    <property type="entry name" value="LRR_R13L4/SHOC2-like"/>
</dbReference>
<accession>A0ABC8S7V4</accession>
<dbReference type="FunFam" id="3.80.10.10:FF:000095">
    <property type="entry name" value="LRR receptor-like serine/threonine-protein kinase GSO1"/>
    <property type="match status" value="1"/>
</dbReference>
<feature type="domain" description="Leucine-rich repeat-containing N-terminal plant-type" evidence="12">
    <location>
        <begin position="60"/>
        <end position="84"/>
    </location>
</feature>
<feature type="domain" description="Disease resistance R13L4/SHOC-2-like LRR" evidence="13">
    <location>
        <begin position="101"/>
        <end position="339"/>
    </location>
</feature>
<evidence type="ECO:0000256" key="3">
    <source>
        <dbReference type="ARBA" id="ARBA00022475"/>
    </source>
</evidence>
<keyword evidence="4" id="KW-0433">Leucine-rich repeat</keyword>
<evidence type="ECO:0000259" key="13">
    <source>
        <dbReference type="Pfam" id="PF23598"/>
    </source>
</evidence>
<keyword evidence="7" id="KW-0677">Repeat</keyword>
<evidence type="ECO:0000313" key="15">
    <source>
        <dbReference type="Proteomes" id="UP001642360"/>
    </source>
</evidence>
<keyword evidence="6 11" id="KW-0732">Signal</keyword>
<comment type="subcellular location">
    <subcellularLocation>
        <location evidence="1">Cell membrane</location>
        <topology evidence="1">Single-pass type I membrane protein</topology>
    </subcellularLocation>
</comment>
<dbReference type="GO" id="GO:0006952">
    <property type="term" value="P:defense response"/>
    <property type="evidence" value="ECO:0007669"/>
    <property type="project" value="UniProtKB-ARBA"/>
</dbReference>
<comment type="caution">
    <text evidence="14">The sequence shown here is derived from an EMBL/GenBank/DDBJ whole genome shotgun (WGS) entry which is preliminary data.</text>
</comment>
<dbReference type="SUPFAM" id="SSF52047">
    <property type="entry name" value="RNI-like"/>
    <property type="match status" value="2"/>
</dbReference>
<dbReference type="Pfam" id="PF00560">
    <property type="entry name" value="LRR_1"/>
    <property type="match status" value="10"/>
</dbReference>
<evidence type="ECO:0000256" key="2">
    <source>
        <dbReference type="ARBA" id="ARBA00009592"/>
    </source>
</evidence>
<dbReference type="Proteomes" id="UP001642360">
    <property type="component" value="Unassembled WGS sequence"/>
</dbReference>
<protein>
    <recommendedName>
        <fullName evidence="16">Leucine-rich repeat-containing N-terminal plant-type domain-containing protein</fullName>
    </recommendedName>
</protein>
<dbReference type="SMART" id="SM00365">
    <property type="entry name" value="LRR_SD22"/>
    <property type="match status" value="5"/>
</dbReference>
<dbReference type="GO" id="GO:0005886">
    <property type="term" value="C:plasma membrane"/>
    <property type="evidence" value="ECO:0007669"/>
    <property type="project" value="UniProtKB-SubCell"/>
</dbReference>
<evidence type="ECO:0000256" key="4">
    <source>
        <dbReference type="ARBA" id="ARBA00022614"/>
    </source>
</evidence>
<evidence type="ECO:0000256" key="7">
    <source>
        <dbReference type="ARBA" id="ARBA00022737"/>
    </source>
</evidence>
<evidence type="ECO:0000256" key="6">
    <source>
        <dbReference type="ARBA" id="ARBA00022729"/>
    </source>
</evidence>
<keyword evidence="8" id="KW-1133">Transmembrane helix</keyword>
<evidence type="ECO:0000256" key="1">
    <source>
        <dbReference type="ARBA" id="ARBA00004251"/>
    </source>
</evidence>
<dbReference type="SUPFAM" id="SSF52058">
    <property type="entry name" value="L domain-like"/>
    <property type="match status" value="1"/>
</dbReference>
<keyword evidence="10" id="KW-0325">Glycoprotein</keyword>
<dbReference type="Gene3D" id="3.80.10.10">
    <property type="entry name" value="Ribonuclease Inhibitor"/>
    <property type="match status" value="6"/>
</dbReference>
<keyword evidence="5" id="KW-0812">Transmembrane</keyword>
<dbReference type="InterPro" id="IPR046956">
    <property type="entry name" value="RLP23-like"/>
</dbReference>
<feature type="signal peptide" evidence="11">
    <location>
        <begin position="1"/>
        <end position="22"/>
    </location>
</feature>
<dbReference type="InterPro" id="IPR001611">
    <property type="entry name" value="Leu-rich_rpt"/>
</dbReference>
<reference evidence="14 15" key="1">
    <citation type="submission" date="2024-02" db="EMBL/GenBank/DDBJ databases">
        <authorList>
            <person name="Vignale AGUSTIN F."/>
            <person name="Sosa J E."/>
            <person name="Modenutti C."/>
        </authorList>
    </citation>
    <scope>NUCLEOTIDE SEQUENCE [LARGE SCALE GENOMIC DNA]</scope>
</reference>
<proteinExistence type="inferred from homology"/>
<dbReference type="AlphaFoldDB" id="A0ABC8S7V4"/>
<dbReference type="PANTHER" id="PTHR48061:SF2">
    <property type="entry name" value="RECEPTOR LIKE PROTEIN 30-LIKE"/>
    <property type="match status" value="1"/>
</dbReference>
<name>A0ABC8S7V4_9AQUA</name>
<keyword evidence="15" id="KW-1185">Reference proteome</keyword>
<evidence type="ECO:0000256" key="5">
    <source>
        <dbReference type="ARBA" id="ARBA00022692"/>
    </source>
</evidence>
<comment type="similarity">
    <text evidence="2">Belongs to the RLP family.</text>
</comment>
<dbReference type="FunFam" id="3.80.10.10:FF:000213">
    <property type="entry name" value="Tyrosine-sulfated glycopeptide receptor 1"/>
    <property type="match status" value="1"/>
</dbReference>